<keyword evidence="2" id="KW-0479">Metal-binding</keyword>
<reference evidence="6 7" key="1">
    <citation type="submission" date="2019-03" db="EMBL/GenBank/DDBJ databases">
        <title>Genomic Encyclopedia of Type Strains, Phase IV (KMG-IV): sequencing the most valuable type-strain genomes for metagenomic binning, comparative biology and taxonomic classification.</title>
        <authorList>
            <person name="Goeker M."/>
        </authorList>
    </citation>
    <scope>NUCLEOTIDE SEQUENCE [LARGE SCALE GENOMIC DNA]</scope>
    <source>
        <strain evidence="6 7">DSM 28287</strain>
    </source>
</reference>
<dbReference type="InterPro" id="IPR008275">
    <property type="entry name" value="CoA_E_activase_dom"/>
</dbReference>
<accession>A0A4R6Q7S6</accession>
<comment type="cofactor">
    <cofactor evidence="1">
        <name>[4Fe-4S] cluster</name>
        <dbReference type="ChEBI" id="CHEBI:49883"/>
    </cofactor>
</comment>
<dbReference type="InterPro" id="IPR010327">
    <property type="entry name" value="FldB/FldC_alpha/beta"/>
</dbReference>
<protein>
    <submittedName>
        <fullName evidence="6">Putative CoA-substrate-specific enzyme activase</fullName>
    </submittedName>
</protein>
<evidence type="ECO:0000256" key="3">
    <source>
        <dbReference type="ARBA" id="ARBA00023004"/>
    </source>
</evidence>
<dbReference type="InterPro" id="IPR002731">
    <property type="entry name" value="ATPase_BadF"/>
</dbReference>
<proteinExistence type="predicted"/>
<dbReference type="AlphaFoldDB" id="A0A4R6Q7S6"/>
<comment type="caution">
    <text evidence="6">The sequence shown here is derived from an EMBL/GenBank/DDBJ whole genome shotgun (WGS) entry which is preliminary data.</text>
</comment>
<keyword evidence="3" id="KW-0408">Iron</keyword>
<dbReference type="Proteomes" id="UP000295500">
    <property type="component" value="Unassembled WGS sequence"/>
</dbReference>
<dbReference type="Gene3D" id="3.30.420.40">
    <property type="match status" value="2"/>
</dbReference>
<dbReference type="NCBIfam" id="TIGR00241">
    <property type="entry name" value="CoA_E_activ"/>
    <property type="match status" value="1"/>
</dbReference>
<organism evidence="6 7">
    <name type="scientific">Aminicella lysinilytica</name>
    <dbReference type="NCBI Taxonomy" id="433323"/>
    <lineage>
        <taxon>Bacteria</taxon>
        <taxon>Bacillati</taxon>
        <taxon>Bacillota</taxon>
        <taxon>Clostridia</taxon>
        <taxon>Peptostreptococcales</taxon>
        <taxon>Anaerovoracaceae</taxon>
        <taxon>Aminicella</taxon>
    </lineage>
</organism>
<sequence>MIGYTCKYTPVELLEAFGAEPRLLNSEASNFDYAQSVTHMNMCSHMKAFLENVHNSGIKELIMVNCCDSVRRVYDVLKDDMDFIFIMDLPHNDNSCARIHLRDELMRLAEEYGRYSGKTFDSELFRLAFVPEQKIPREKYIALLGARVGDGLYSTVNDMVPLPVRDLTCSSNRSVQLSPADEGFSQLMEAYAAKLLGQIPCLRMADLAGRRELTEDPYLAGIIYHTVKFCDYYGFEYESLRRKTTVPMVKIETDFTMQSLGQLSTRVGGLVESMGIREEKTMTGNGKYFVGIDSGSTTTNVAVLDRNGSLVDSAIVRTGAKASKGAEKAFQALRVAKDDIALIVATGYGRNNIDFADDSVTEITCHARGAFHMDNRVRTIIDIGGQDSKAISLDDMGKVKNFAMNDKCAAGTGRFLENMAKVLEMDLDGISKAGAMWKEDITISSMCTVFAESEVVSLIADNRQIPDIVHGLNKSVASKTMALVNRVGGESRYMMTGGGARNEGVVGCIEDMIGEKVIVPEIPDLCGAIGAALFALDAAEGK</sequence>
<dbReference type="CDD" id="cd24036">
    <property type="entry name" value="ASKHA_NBD_BcrAD_BadFG_HgdC_HadI"/>
    <property type="match status" value="1"/>
</dbReference>
<dbReference type="Gene3D" id="3.40.50.11900">
    <property type="match status" value="1"/>
</dbReference>
<dbReference type="PANTHER" id="PTHR32329:SF2">
    <property type="entry name" value="BIFUNCTIONAL PROTEIN [INCLUDES 2-HYDROXYACYL-COA DEHYDRATASE (N-TER) AND ITS ACTIVATOR DOMAIN (C_TERM)"/>
    <property type="match status" value="1"/>
</dbReference>
<feature type="domain" description="ATPase BadF/BadG/BcrA/BcrD type" evidence="5">
    <location>
        <begin position="290"/>
        <end position="535"/>
    </location>
</feature>
<keyword evidence="7" id="KW-1185">Reference proteome</keyword>
<name>A0A4R6Q7S6_9FIRM</name>
<dbReference type="OrthoDB" id="9778513at2"/>
<keyword evidence="4" id="KW-0411">Iron-sulfur</keyword>
<dbReference type="EMBL" id="SNXO01000008">
    <property type="protein sequence ID" value="TDP58087.1"/>
    <property type="molecule type" value="Genomic_DNA"/>
</dbReference>
<dbReference type="Pfam" id="PF06050">
    <property type="entry name" value="HGD-D"/>
    <property type="match status" value="2"/>
</dbReference>
<dbReference type="InterPro" id="IPR051805">
    <property type="entry name" value="Dehydratase_Activator_Redct"/>
</dbReference>
<dbReference type="Pfam" id="PF01869">
    <property type="entry name" value="BcrAD_BadFG"/>
    <property type="match status" value="1"/>
</dbReference>
<evidence type="ECO:0000313" key="7">
    <source>
        <dbReference type="Proteomes" id="UP000295500"/>
    </source>
</evidence>
<dbReference type="GO" id="GO:0051536">
    <property type="term" value="F:iron-sulfur cluster binding"/>
    <property type="evidence" value="ECO:0007669"/>
    <property type="project" value="UniProtKB-KW"/>
</dbReference>
<evidence type="ECO:0000256" key="1">
    <source>
        <dbReference type="ARBA" id="ARBA00001966"/>
    </source>
</evidence>
<evidence type="ECO:0000259" key="5">
    <source>
        <dbReference type="Pfam" id="PF01869"/>
    </source>
</evidence>
<evidence type="ECO:0000256" key="4">
    <source>
        <dbReference type="ARBA" id="ARBA00023014"/>
    </source>
</evidence>
<evidence type="ECO:0000256" key="2">
    <source>
        <dbReference type="ARBA" id="ARBA00022723"/>
    </source>
</evidence>
<dbReference type="InterPro" id="IPR043129">
    <property type="entry name" value="ATPase_NBD"/>
</dbReference>
<evidence type="ECO:0000313" key="6">
    <source>
        <dbReference type="EMBL" id="TDP58087.1"/>
    </source>
</evidence>
<dbReference type="PANTHER" id="PTHR32329">
    <property type="entry name" value="BIFUNCTIONAL PROTEIN [INCLUDES 2-HYDROXYACYL-COA DEHYDRATASE (N-TER) AND ITS ACTIVATOR DOMAIN (C_TERM)-RELATED"/>
    <property type="match status" value="1"/>
</dbReference>
<dbReference type="SUPFAM" id="SSF53067">
    <property type="entry name" value="Actin-like ATPase domain"/>
    <property type="match status" value="1"/>
</dbReference>
<dbReference type="Gene3D" id="3.40.50.11890">
    <property type="match status" value="1"/>
</dbReference>
<dbReference type="RefSeq" id="WP_133528017.1">
    <property type="nucleotide sequence ID" value="NZ_SNXO01000008.1"/>
</dbReference>
<gene>
    <name evidence="6" type="ORF">EV211_10832</name>
</gene>
<dbReference type="GO" id="GO:0046872">
    <property type="term" value="F:metal ion binding"/>
    <property type="evidence" value="ECO:0007669"/>
    <property type="project" value="UniProtKB-KW"/>
</dbReference>